<dbReference type="InterPro" id="IPR003462">
    <property type="entry name" value="ODC_Mu_crystall"/>
</dbReference>
<dbReference type="InterPro" id="IPR036291">
    <property type="entry name" value="NAD(P)-bd_dom_sf"/>
</dbReference>
<dbReference type="Gene3D" id="3.40.50.720">
    <property type="entry name" value="NAD(P)-binding Rossmann-like Domain"/>
    <property type="match status" value="1"/>
</dbReference>
<dbReference type="PANTHER" id="PTHR13812">
    <property type="entry name" value="KETIMINE REDUCTASE MU-CRYSTALLIN"/>
    <property type="match status" value="1"/>
</dbReference>
<sequence>MTAPEWIDHDEITRRVSHDRARRLLGQALTDGFDPTGEPPRTAADAADGHLLFMPSTVGAATGVKLLSVSPDNPARGFPRIQGWYILMDSDTLTPTVLLDGTALTTIRTPAVSMLGVEYLCPEQVDQVLFIGSGPQTVAHAEALLALRRPARAVLSARNAERAAATAARITELGIPCEVVEAADLPSAARASQLIICATSTAEPVLESDWVADGTCIVAIGSHEPDRRELTGELMSRSLVVVEDVDTALREAGDVVRAIDEGHLDRASLRTLREVVLGEITAPVDRPTVVKTVGMGWQDLVIAAGAADPR</sequence>
<accession>A0ABY8VL01</accession>
<organism evidence="1 2">
    <name type="scientific">Corynebacterium suedekumii</name>
    <dbReference type="NCBI Taxonomy" id="3049801"/>
    <lineage>
        <taxon>Bacteria</taxon>
        <taxon>Bacillati</taxon>
        <taxon>Actinomycetota</taxon>
        <taxon>Actinomycetes</taxon>
        <taxon>Mycobacteriales</taxon>
        <taxon>Corynebacteriaceae</taxon>
        <taxon>Corynebacterium</taxon>
    </lineage>
</organism>
<dbReference type="PANTHER" id="PTHR13812:SF19">
    <property type="entry name" value="KETIMINE REDUCTASE MU-CRYSTALLIN"/>
    <property type="match status" value="1"/>
</dbReference>
<dbReference type="EMBL" id="CP126970">
    <property type="protein sequence ID" value="WIM69742.1"/>
    <property type="molecule type" value="Genomic_DNA"/>
</dbReference>
<evidence type="ECO:0000313" key="2">
    <source>
        <dbReference type="Proteomes" id="UP001238805"/>
    </source>
</evidence>
<reference evidence="1 2" key="1">
    <citation type="submission" date="2023-05" db="EMBL/GenBank/DDBJ databases">
        <title>Corynebacterium suedekumii sp. nov. and Corynebacterium breve sp. nov. isolated from raw cow's milk.</title>
        <authorList>
            <person name="Baer M.K."/>
            <person name="Mehl L."/>
            <person name="Hellmuth R."/>
            <person name="Marke G."/>
            <person name="Lipski A."/>
        </authorList>
    </citation>
    <scope>NUCLEOTIDE SEQUENCE [LARGE SCALE GENOMIC DNA]</scope>
    <source>
        <strain evidence="1 2">LM112</strain>
    </source>
</reference>
<dbReference type="Proteomes" id="UP001238805">
    <property type="component" value="Chromosome"/>
</dbReference>
<dbReference type="RefSeq" id="WP_284874336.1">
    <property type="nucleotide sequence ID" value="NZ_CP126970.1"/>
</dbReference>
<evidence type="ECO:0000313" key="1">
    <source>
        <dbReference type="EMBL" id="WIM69742.1"/>
    </source>
</evidence>
<keyword evidence="2" id="KW-1185">Reference proteome</keyword>
<dbReference type="PIRSF" id="PIRSF001439">
    <property type="entry name" value="CryM"/>
    <property type="match status" value="1"/>
</dbReference>
<name>A0ABY8VL01_9CORY</name>
<dbReference type="Gene3D" id="3.30.1780.10">
    <property type="entry name" value="ornithine cyclodeaminase, domain 1"/>
    <property type="match status" value="1"/>
</dbReference>
<proteinExistence type="predicted"/>
<protein>
    <submittedName>
        <fullName evidence="1">Ornithine cyclodeaminase family protein</fullName>
    </submittedName>
</protein>
<dbReference type="InterPro" id="IPR023401">
    <property type="entry name" value="ODC_N"/>
</dbReference>
<dbReference type="Pfam" id="PF02423">
    <property type="entry name" value="OCD_Mu_crystall"/>
    <property type="match status" value="1"/>
</dbReference>
<gene>
    <name evidence="1" type="ORF">QP029_11005</name>
</gene>
<dbReference type="SUPFAM" id="SSF51735">
    <property type="entry name" value="NAD(P)-binding Rossmann-fold domains"/>
    <property type="match status" value="1"/>
</dbReference>